<reference evidence="19" key="2">
    <citation type="submission" date="2020-09" db="EMBL/GenBank/DDBJ databases">
        <authorList>
            <person name="Sun Q."/>
            <person name="Kim S."/>
        </authorList>
    </citation>
    <scope>NUCLEOTIDE SEQUENCE</scope>
    <source>
        <strain evidence="19">KCTC 42590</strain>
    </source>
</reference>
<dbReference type="FunFam" id="1.10.3810.10:FF:000001">
    <property type="entry name" value="Penicillin-binding protein 1A"/>
    <property type="match status" value="1"/>
</dbReference>
<comment type="similarity">
    <text evidence="3">In the N-terminal section; belongs to the glycosyltransferase 51 family.</text>
</comment>
<dbReference type="PANTHER" id="PTHR32282">
    <property type="entry name" value="BINDING PROTEIN TRANSPEPTIDASE, PUTATIVE-RELATED"/>
    <property type="match status" value="1"/>
</dbReference>
<dbReference type="RefSeq" id="WP_191250262.1">
    <property type="nucleotide sequence ID" value="NZ_BNCI01000001.1"/>
</dbReference>
<organism evidence="19 20">
    <name type="scientific">Kordiimonas sediminis</name>
    <dbReference type="NCBI Taxonomy" id="1735581"/>
    <lineage>
        <taxon>Bacteria</taxon>
        <taxon>Pseudomonadati</taxon>
        <taxon>Pseudomonadota</taxon>
        <taxon>Alphaproteobacteria</taxon>
        <taxon>Kordiimonadales</taxon>
        <taxon>Kordiimonadaceae</taxon>
        <taxon>Kordiimonas</taxon>
    </lineage>
</organism>
<dbReference type="InterPro" id="IPR001460">
    <property type="entry name" value="PCN-bd_Tpept"/>
</dbReference>
<proteinExistence type="inferred from homology"/>
<evidence type="ECO:0000256" key="15">
    <source>
        <dbReference type="SAM" id="MobiDB-lite"/>
    </source>
</evidence>
<comment type="catalytic activity">
    <reaction evidence="13">
        <text>Preferential cleavage: (Ac)2-L-Lys-D-Ala-|-D-Ala. Also transpeptidation of peptidyl-alanyl moieties that are N-acyl substituents of D-alanine.</text>
        <dbReference type="EC" id="3.4.16.4"/>
    </reaction>
</comment>
<evidence type="ECO:0000259" key="18">
    <source>
        <dbReference type="Pfam" id="PF00912"/>
    </source>
</evidence>
<dbReference type="EMBL" id="BNCI01000001">
    <property type="protein sequence ID" value="GHF16190.1"/>
    <property type="molecule type" value="Genomic_DNA"/>
</dbReference>
<keyword evidence="11" id="KW-0511">Multifunctional enzyme</keyword>
<evidence type="ECO:0000313" key="20">
    <source>
        <dbReference type="Proteomes" id="UP000630923"/>
    </source>
</evidence>
<evidence type="ECO:0000256" key="7">
    <source>
        <dbReference type="ARBA" id="ARBA00022679"/>
    </source>
</evidence>
<comment type="catalytic activity">
    <reaction evidence="14">
        <text>[GlcNAc-(1-&gt;4)-Mur2Ac(oyl-L-Ala-gamma-D-Glu-L-Lys-D-Ala-D-Ala)](n)-di-trans,octa-cis-undecaprenyl diphosphate + beta-D-GlcNAc-(1-&gt;4)-Mur2Ac(oyl-L-Ala-gamma-D-Glu-L-Lys-D-Ala-D-Ala)-di-trans,octa-cis-undecaprenyl diphosphate = [GlcNAc-(1-&gt;4)-Mur2Ac(oyl-L-Ala-gamma-D-Glu-L-Lys-D-Ala-D-Ala)](n+1)-di-trans,octa-cis-undecaprenyl diphosphate + di-trans,octa-cis-undecaprenyl diphosphate + H(+)</text>
        <dbReference type="Rhea" id="RHEA:23708"/>
        <dbReference type="Rhea" id="RHEA-COMP:9602"/>
        <dbReference type="Rhea" id="RHEA-COMP:9603"/>
        <dbReference type="ChEBI" id="CHEBI:15378"/>
        <dbReference type="ChEBI" id="CHEBI:58405"/>
        <dbReference type="ChEBI" id="CHEBI:60033"/>
        <dbReference type="ChEBI" id="CHEBI:78435"/>
        <dbReference type="EC" id="2.4.99.28"/>
    </reaction>
</comment>
<keyword evidence="16" id="KW-0812">Transmembrane</keyword>
<keyword evidence="7" id="KW-0808">Transferase</keyword>
<dbReference type="SUPFAM" id="SSF56601">
    <property type="entry name" value="beta-lactamase/transpeptidase-like"/>
    <property type="match status" value="1"/>
</dbReference>
<dbReference type="GO" id="GO:0008955">
    <property type="term" value="F:peptidoglycan glycosyltransferase activity"/>
    <property type="evidence" value="ECO:0007669"/>
    <property type="project" value="UniProtKB-EC"/>
</dbReference>
<keyword evidence="16" id="KW-0472">Membrane</keyword>
<keyword evidence="10" id="KW-0573">Peptidoglycan synthesis</keyword>
<keyword evidence="6" id="KW-0328">Glycosyltransferase</keyword>
<feature type="transmembrane region" description="Helical" evidence="16">
    <location>
        <begin position="43"/>
        <end position="66"/>
    </location>
</feature>
<evidence type="ECO:0000256" key="4">
    <source>
        <dbReference type="ARBA" id="ARBA00022645"/>
    </source>
</evidence>
<keyword evidence="5" id="KW-0645">Protease</keyword>
<keyword evidence="9" id="KW-0133">Cell shape</keyword>
<reference evidence="19" key="1">
    <citation type="journal article" date="2014" name="Int. J. Syst. Evol. Microbiol.">
        <title>Complete genome sequence of Corynebacterium casei LMG S-19264T (=DSM 44701T), isolated from a smear-ripened cheese.</title>
        <authorList>
            <consortium name="US DOE Joint Genome Institute (JGI-PGF)"/>
            <person name="Walter F."/>
            <person name="Albersmeier A."/>
            <person name="Kalinowski J."/>
            <person name="Ruckert C."/>
        </authorList>
    </citation>
    <scope>NUCLEOTIDE SEQUENCE</scope>
    <source>
        <strain evidence="19">KCTC 42590</strain>
    </source>
</reference>
<dbReference type="AlphaFoldDB" id="A0A919AMX8"/>
<feature type="domain" description="Glycosyl transferase family 51" evidence="18">
    <location>
        <begin position="102"/>
        <end position="266"/>
    </location>
</feature>
<comment type="pathway">
    <text evidence="1">Cell wall biogenesis; peptidoglycan biosynthesis.</text>
</comment>
<name>A0A919AMX8_9PROT</name>
<dbReference type="InterPro" id="IPR050396">
    <property type="entry name" value="Glycosyltr_51/Transpeptidase"/>
</dbReference>
<evidence type="ECO:0000256" key="1">
    <source>
        <dbReference type="ARBA" id="ARBA00004752"/>
    </source>
</evidence>
<evidence type="ECO:0000256" key="14">
    <source>
        <dbReference type="ARBA" id="ARBA00049902"/>
    </source>
</evidence>
<dbReference type="SUPFAM" id="SSF53955">
    <property type="entry name" value="Lysozyme-like"/>
    <property type="match status" value="1"/>
</dbReference>
<dbReference type="GO" id="GO:0008658">
    <property type="term" value="F:penicillin binding"/>
    <property type="evidence" value="ECO:0007669"/>
    <property type="project" value="InterPro"/>
</dbReference>
<dbReference type="GO" id="GO:0030288">
    <property type="term" value="C:outer membrane-bounded periplasmic space"/>
    <property type="evidence" value="ECO:0007669"/>
    <property type="project" value="TreeGrafter"/>
</dbReference>
<dbReference type="GO" id="GO:0008360">
    <property type="term" value="P:regulation of cell shape"/>
    <property type="evidence" value="ECO:0007669"/>
    <property type="project" value="UniProtKB-KW"/>
</dbReference>
<comment type="caution">
    <text evidence="19">The sequence shown here is derived from an EMBL/GenBank/DDBJ whole genome shotgun (WGS) entry which is preliminary data.</text>
</comment>
<evidence type="ECO:0000256" key="2">
    <source>
        <dbReference type="ARBA" id="ARBA00007090"/>
    </source>
</evidence>
<comment type="similarity">
    <text evidence="2">In the C-terminal section; belongs to the transpeptidase family.</text>
</comment>
<evidence type="ECO:0000256" key="3">
    <source>
        <dbReference type="ARBA" id="ARBA00007739"/>
    </source>
</evidence>
<evidence type="ECO:0000256" key="16">
    <source>
        <dbReference type="SAM" id="Phobius"/>
    </source>
</evidence>
<dbReference type="InterPro" id="IPR036950">
    <property type="entry name" value="PBP_transglycosylase"/>
</dbReference>
<keyword evidence="4" id="KW-0121">Carboxypeptidase</keyword>
<sequence length="669" mass="72738">MAGKKNQKLPIKDRGRQNHGSNGSRRKPRKTAIKAQKPLWRKAVYGLMIVGVWGFMLGLIGLGYLAHDLPDLENLAAPGVNDNAVIVKAANGSTLVRSGPIYGDWISFEETPDALVRAFVSVEDRYFFEHPGFDIKGLARALVTNVRAGGVRAGGSTITQQLAKNLFLSNKRNVTRKAQELLLAFWLEQKFTKEQILSLYLNRVYFGGGAYGIDAAAQKYFGHSAKDLSISESAMIAGLVQSPSRLAPHINPEGAWKRAKIVLGAMAENGALTPEAAAKLKNQPPTIQVDKVGNNVRYFTDWVLQQLDRLTPGAMRQSLVVYTTLDPGIQRAAALALERGLATEGETRNIQQGAILALDHDGAIRAMVGGRNYLRSQYNRTTQAKRQPGSAFKLFSYLAALEKGVKPDDTYVDRKITIDGWSPKNYTGRFSGRMTAEDAFARSINTIAVQISEEAGRESVAAMAKRLGITSRVDPLASLPLGTEEVTMLELSGAYASIANGGFSARGYGILEVTTLSGEVLYRRTAERPIPVLAYPVVKDMSHMLTSVIEYGSGKNAKLDRPAAGKSGTSQDSRDAVFTGFTSDITATVWLGNDDGSPMKGVTGGSIPARIWRDFMIEAHAGQQVRPLLADAGLYGAFSADDVKKVIDQRRTEEKKKKSLLQRLFGGEN</sequence>
<keyword evidence="8" id="KW-0378">Hydrolase</keyword>
<evidence type="ECO:0000256" key="5">
    <source>
        <dbReference type="ARBA" id="ARBA00022670"/>
    </source>
</evidence>
<dbReference type="Pfam" id="PF00905">
    <property type="entry name" value="Transpeptidase"/>
    <property type="match status" value="1"/>
</dbReference>
<evidence type="ECO:0000313" key="19">
    <source>
        <dbReference type="EMBL" id="GHF16190.1"/>
    </source>
</evidence>
<accession>A0A919AMX8</accession>
<dbReference type="Proteomes" id="UP000630923">
    <property type="component" value="Unassembled WGS sequence"/>
</dbReference>
<evidence type="ECO:0000256" key="6">
    <source>
        <dbReference type="ARBA" id="ARBA00022676"/>
    </source>
</evidence>
<evidence type="ECO:0000256" key="12">
    <source>
        <dbReference type="ARBA" id="ARBA00023316"/>
    </source>
</evidence>
<gene>
    <name evidence="19" type="primary">pbpC</name>
    <name evidence="19" type="ORF">GCM10017044_08080</name>
</gene>
<keyword evidence="20" id="KW-1185">Reference proteome</keyword>
<keyword evidence="12" id="KW-0961">Cell wall biogenesis/degradation</keyword>
<dbReference type="PANTHER" id="PTHR32282:SF33">
    <property type="entry name" value="PEPTIDOGLYCAN GLYCOSYLTRANSFERASE"/>
    <property type="match status" value="1"/>
</dbReference>
<dbReference type="GO" id="GO:0071555">
    <property type="term" value="P:cell wall organization"/>
    <property type="evidence" value="ECO:0007669"/>
    <property type="project" value="UniProtKB-KW"/>
</dbReference>
<dbReference type="GO" id="GO:0009002">
    <property type="term" value="F:serine-type D-Ala-D-Ala carboxypeptidase activity"/>
    <property type="evidence" value="ECO:0007669"/>
    <property type="project" value="UniProtKB-EC"/>
</dbReference>
<feature type="domain" description="Penicillin-binding protein transpeptidase" evidence="17">
    <location>
        <begin position="354"/>
        <end position="574"/>
    </location>
</feature>
<evidence type="ECO:0000256" key="8">
    <source>
        <dbReference type="ARBA" id="ARBA00022801"/>
    </source>
</evidence>
<dbReference type="GO" id="GO:0009252">
    <property type="term" value="P:peptidoglycan biosynthetic process"/>
    <property type="evidence" value="ECO:0007669"/>
    <property type="project" value="UniProtKB-KW"/>
</dbReference>
<dbReference type="InterPro" id="IPR012338">
    <property type="entry name" value="Beta-lactam/transpept-like"/>
</dbReference>
<evidence type="ECO:0000256" key="13">
    <source>
        <dbReference type="ARBA" id="ARBA00034000"/>
    </source>
</evidence>
<evidence type="ECO:0000256" key="11">
    <source>
        <dbReference type="ARBA" id="ARBA00023268"/>
    </source>
</evidence>
<evidence type="ECO:0000256" key="9">
    <source>
        <dbReference type="ARBA" id="ARBA00022960"/>
    </source>
</evidence>
<feature type="region of interest" description="Disordered" evidence="15">
    <location>
        <begin position="1"/>
        <end position="33"/>
    </location>
</feature>
<dbReference type="Gene3D" id="3.40.710.10">
    <property type="entry name" value="DD-peptidase/beta-lactamase superfamily"/>
    <property type="match status" value="1"/>
</dbReference>
<evidence type="ECO:0000259" key="17">
    <source>
        <dbReference type="Pfam" id="PF00905"/>
    </source>
</evidence>
<protein>
    <submittedName>
        <fullName evidence="19">Penicillin-binding protein</fullName>
    </submittedName>
</protein>
<evidence type="ECO:0000256" key="10">
    <source>
        <dbReference type="ARBA" id="ARBA00022984"/>
    </source>
</evidence>
<dbReference type="InterPro" id="IPR023346">
    <property type="entry name" value="Lysozyme-like_dom_sf"/>
</dbReference>
<keyword evidence="16" id="KW-1133">Transmembrane helix</keyword>
<dbReference type="Pfam" id="PF00912">
    <property type="entry name" value="Transgly"/>
    <property type="match status" value="1"/>
</dbReference>
<dbReference type="GO" id="GO:0006508">
    <property type="term" value="P:proteolysis"/>
    <property type="evidence" value="ECO:0007669"/>
    <property type="project" value="UniProtKB-KW"/>
</dbReference>
<dbReference type="Gene3D" id="1.10.3810.10">
    <property type="entry name" value="Biosynthetic peptidoglycan transglycosylase-like"/>
    <property type="match status" value="1"/>
</dbReference>
<dbReference type="InterPro" id="IPR001264">
    <property type="entry name" value="Glyco_trans_51"/>
</dbReference>
<dbReference type="NCBIfam" id="TIGR02074">
    <property type="entry name" value="PBP_1a_fam"/>
    <property type="match status" value="1"/>
</dbReference>